<keyword evidence="1" id="KW-1133">Transmembrane helix</keyword>
<sequence length="131" mass="14192">MSGPHENYPHFTLAFSPPFILVLGMLIGVCHIVTPLMLAFSPPFILVLGMLIGVCHIVTQSSFPRSNPVSLLPLSGSHISLDPCHPIWANLTSLSCPVRSVCSLFGSHISLDPCHPICANLSRYWPYPTSG</sequence>
<reference evidence="2" key="1">
    <citation type="submission" date="2018-11" db="EMBL/GenBank/DDBJ databases">
        <authorList>
            <consortium name="Pathogen Informatics"/>
        </authorList>
    </citation>
    <scope>NUCLEOTIDE SEQUENCE</scope>
</reference>
<protein>
    <submittedName>
        <fullName evidence="2">Uncharacterized protein</fullName>
    </submittedName>
</protein>
<keyword evidence="1" id="KW-0472">Membrane</keyword>
<dbReference type="Proteomes" id="UP000784294">
    <property type="component" value="Unassembled WGS sequence"/>
</dbReference>
<evidence type="ECO:0000313" key="3">
    <source>
        <dbReference type="Proteomes" id="UP000784294"/>
    </source>
</evidence>
<keyword evidence="1" id="KW-0812">Transmembrane</keyword>
<keyword evidence="3" id="KW-1185">Reference proteome</keyword>
<dbReference type="EMBL" id="CAAALY010076503">
    <property type="protein sequence ID" value="VEL25834.1"/>
    <property type="molecule type" value="Genomic_DNA"/>
</dbReference>
<organism evidence="2 3">
    <name type="scientific">Protopolystoma xenopodis</name>
    <dbReference type="NCBI Taxonomy" id="117903"/>
    <lineage>
        <taxon>Eukaryota</taxon>
        <taxon>Metazoa</taxon>
        <taxon>Spiralia</taxon>
        <taxon>Lophotrochozoa</taxon>
        <taxon>Platyhelminthes</taxon>
        <taxon>Monogenea</taxon>
        <taxon>Polyopisthocotylea</taxon>
        <taxon>Polystomatidea</taxon>
        <taxon>Polystomatidae</taxon>
        <taxon>Protopolystoma</taxon>
    </lineage>
</organism>
<feature type="transmembrane region" description="Helical" evidence="1">
    <location>
        <begin position="12"/>
        <end position="34"/>
    </location>
</feature>
<feature type="transmembrane region" description="Helical" evidence="1">
    <location>
        <begin position="40"/>
        <end position="58"/>
    </location>
</feature>
<name>A0A448X1Y3_9PLAT</name>
<proteinExistence type="predicted"/>
<evidence type="ECO:0000256" key="1">
    <source>
        <dbReference type="SAM" id="Phobius"/>
    </source>
</evidence>
<evidence type="ECO:0000313" key="2">
    <source>
        <dbReference type="EMBL" id="VEL25834.1"/>
    </source>
</evidence>
<accession>A0A448X1Y3</accession>
<comment type="caution">
    <text evidence="2">The sequence shown here is derived from an EMBL/GenBank/DDBJ whole genome shotgun (WGS) entry which is preliminary data.</text>
</comment>
<dbReference type="AlphaFoldDB" id="A0A448X1Y3"/>
<gene>
    <name evidence="2" type="ORF">PXEA_LOCUS19274</name>
</gene>